<evidence type="ECO:0000313" key="3">
    <source>
        <dbReference type="Proteomes" id="UP001054821"/>
    </source>
</evidence>
<comment type="caution">
    <text evidence="2">The sequence shown here is derived from an EMBL/GenBank/DDBJ whole genome shotgun (WGS) entry which is preliminary data.</text>
</comment>
<feature type="compositionally biased region" description="Basic and acidic residues" evidence="1">
    <location>
        <begin position="257"/>
        <end position="267"/>
    </location>
</feature>
<accession>A0AAD4UT70</accession>
<sequence>MVSPMTPSHVVIAFDATRDRGELELTLTVNSLRMRGDILHSGGTIIYLGVLHRVVHPMGYHSKPSAEFFGTGIRAVEEEVTKKVDMYVNMLLPSAEKCADQGVSVEVKVTAGFPIKQVILQEIMACNAAWVVLDRHLRRDLRFYLKQIPCKVAIIQDTLAVDVVRPHTTDDTDTIEHKLFYSLSKPVPPFTCPGNGNNVRSSIACRSYSVSVGALESSDMLNTNLMTSSTFKLRDYSPLLDLASSSMQENSGAQVQEPRERIVERGEQRRKKNSLTRVAH</sequence>
<dbReference type="PANTHER" id="PTHR33563">
    <property type="match status" value="1"/>
</dbReference>
<evidence type="ECO:0000256" key="1">
    <source>
        <dbReference type="SAM" id="MobiDB-lite"/>
    </source>
</evidence>
<feature type="compositionally biased region" description="Basic residues" evidence="1">
    <location>
        <begin position="268"/>
        <end position="280"/>
    </location>
</feature>
<dbReference type="GO" id="GO:0003856">
    <property type="term" value="F:3-dehydroquinate synthase activity"/>
    <property type="evidence" value="ECO:0007669"/>
    <property type="project" value="InterPro"/>
</dbReference>
<protein>
    <submittedName>
        <fullName evidence="2">Uncharacterized protein</fullName>
    </submittedName>
</protein>
<reference evidence="2 3" key="1">
    <citation type="journal article" date="2022" name="G3 (Bethesda)">
        <title>Whole-genome sequence and methylome profiling of the almond [Prunus dulcis (Mill.) D.A. Webb] cultivar 'Nonpareil'.</title>
        <authorList>
            <person name="D'Amico-Willman K.M."/>
            <person name="Ouma W.Z."/>
            <person name="Meulia T."/>
            <person name="Sideli G.M."/>
            <person name="Gradziel T.M."/>
            <person name="Fresnedo-Ramirez J."/>
        </authorList>
    </citation>
    <scope>NUCLEOTIDE SEQUENCE [LARGE SCALE GENOMIC DNA]</scope>
    <source>
        <strain evidence="2">Clone GOH B32 T37-40</strain>
    </source>
</reference>
<dbReference type="GO" id="GO:0009073">
    <property type="term" value="P:aromatic amino acid family biosynthetic process"/>
    <property type="evidence" value="ECO:0007669"/>
    <property type="project" value="InterPro"/>
</dbReference>
<dbReference type="GO" id="GO:0016491">
    <property type="term" value="F:oxidoreductase activity"/>
    <property type="evidence" value="ECO:0007669"/>
    <property type="project" value="InterPro"/>
</dbReference>
<feature type="region of interest" description="Disordered" evidence="1">
    <location>
        <begin position="247"/>
        <end position="280"/>
    </location>
</feature>
<dbReference type="InterPro" id="IPR002812">
    <property type="entry name" value="DHQS"/>
</dbReference>
<dbReference type="EMBL" id="JAJFAZ020000008">
    <property type="protein sequence ID" value="KAI5311818.1"/>
    <property type="molecule type" value="Genomic_DNA"/>
</dbReference>
<name>A0AAD4UT70_PRUDU</name>
<dbReference type="Proteomes" id="UP001054821">
    <property type="component" value="Chromosome 8"/>
</dbReference>
<proteinExistence type="predicted"/>
<dbReference type="AlphaFoldDB" id="A0AAD4UT70"/>
<organism evidence="2 3">
    <name type="scientific">Prunus dulcis</name>
    <name type="common">Almond</name>
    <name type="synonym">Amygdalus dulcis</name>
    <dbReference type="NCBI Taxonomy" id="3755"/>
    <lineage>
        <taxon>Eukaryota</taxon>
        <taxon>Viridiplantae</taxon>
        <taxon>Streptophyta</taxon>
        <taxon>Embryophyta</taxon>
        <taxon>Tracheophyta</taxon>
        <taxon>Spermatophyta</taxon>
        <taxon>Magnoliopsida</taxon>
        <taxon>eudicotyledons</taxon>
        <taxon>Gunneridae</taxon>
        <taxon>Pentapetalae</taxon>
        <taxon>rosids</taxon>
        <taxon>fabids</taxon>
        <taxon>Rosales</taxon>
        <taxon>Rosaceae</taxon>
        <taxon>Amygdaloideae</taxon>
        <taxon>Amygdaleae</taxon>
        <taxon>Prunus</taxon>
    </lineage>
</organism>
<keyword evidence="3" id="KW-1185">Reference proteome</keyword>
<dbReference type="PANTHER" id="PTHR33563:SF6">
    <property type="entry name" value="USPA DOMAIN-CONTAINING PROTEIN"/>
    <property type="match status" value="1"/>
</dbReference>
<evidence type="ECO:0000313" key="2">
    <source>
        <dbReference type="EMBL" id="KAI5311818.1"/>
    </source>
</evidence>
<gene>
    <name evidence="2" type="ORF">L3X38_040991</name>
</gene>